<accession>A0A0E0P6V7</accession>
<dbReference type="CDD" id="cd06899">
    <property type="entry name" value="lectin_legume_LecRK_Arcelin_ConA"/>
    <property type="match status" value="1"/>
</dbReference>
<evidence type="ECO:0000256" key="15">
    <source>
        <dbReference type="ARBA" id="ARBA00023180"/>
    </source>
</evidence>
<dbReference type="PANTHER" id="PTHR27007">
    <property type="match status" value="1"/>
</dbReference>
<feature type="domain" description="Protein kinase" evidence="20">
    <location>
        <begin position="381"/>
        <end position="683"/>
    </location>
</feature>
<keyword evidence="6" id="KW-0808">Transferase</keyword>
<dbReference type="HOGENOM" id="CLU_000288_62_6_1"/>
<keyword evidence="13 18" id="KW-0472">Membrane</keyword>
<dbReference type="FunFam" id="1.10.510.10:FF:000240">
    <property type="entry name" value="Lectin-domain containing receptor kinase A4.3"/>
    <property type="match status" value="1"/>
</dbReference>
<evidence type="ECO:0000256" key="9">
    <source>
        <dbReference type="ARBA" id="ARBA00022734"/>
    </source>
</evidence>
<dbReference type="AlphaFoldDB" id="A0A0E0P6V7"/>
<evidence type="ECO:0000256" key="8">
    <source>
        <dbReference type="ARBA" id="ARBA00022729"/>
    </source>
</evidence>
<sequence>MAVLQNPSSSSSSKATPPPTPPPQQQQLLLLFFHLLLVVPATSLTFSYDADSFVSDDFRQEDDAMVTAGRIELLGEEFAARARGRALYKRPVQLWDGATGEEASFAASFNFTIRSVAGRGNALAGHGMTFFLAPFMPDMPQECYEGCLGLFDQSLTRNTASATMGNASGAASFVAVEFDTHMDGWDPSGRHVGVDVNNVDSRRGNYVVLPEDSLVDAGVMSATVSYDSGARRLDVALAIGGGAATATYNLSAAVHLRSVLPEQVAVGFSAATGDQFASNHTVLSFTFSSTLPTRTTNPPPPSTSSTKTAHLSAAVAAAGIALLLLVLAITILIRRARKRRRRDDGVSYDDSLDDDDEEDMESGTGPRRIPYAQLAAATGGFAEIGKLGEGGSGSVYGGHVRELGRDVAIKVFTRGASMEGRKEYRSEVTVISRLRHRNLVQLMGWCHGRRRLLLVYELVRNGSLDGHLYSNKETLTWPLRYQIINGLASAVLYLHQEWDQCVVHGAIKPSNIMLDESFNAKLGDFGLARLIDHGMSLQTMTAVAGTPGYLDPECVITGKASTESDMYSFGIVLLEVASGRRPMVVTPRAAAATAGGGKDDDDGGGQVFRLVEWAWELYGRGDDDQSSLDAIADTRLGGAFDRWEMERVVGVGLWCAHPDPKARPAIRQAAEALQSRKFRMPVLPPRMPVAVYLQPFAASTMKYYGDSMTSVGSEVVGYSSTSLATATLSSSSSLPSAMANNDSLSPRE</sequence>
<evidence type="ECO:0000256" key="18">
    <source>
        <dbReference type="SAM" id="Phobius"/>
    </source>
</evidence>
<dbReference type="STRING" id="4529.A0A0E0P6V7"/>
<feature type="region of interest" description="Disordered" evidence="17">
    <location>
        <begin position="343"/>
        <end position="367"/>
    </location>
</feature>
<dbReference type="PROSITE" id="PS50011">
    <property type="entry name" value="PROTEIN_KINASE_DOM"/>
    <property type="match status" value="1"/>
</dbReference>
<dbReference type="FunFam" id="2.60.120.200:FF:000238">
    <property type="entry name" value="Os04g0141400 protein"/>
    <property type="match status" value="1"/>
</dbReference>
<proteinExistence type="inferred from homology"/>
<comment type="subcellular location">
    <subcellularLocation>
        <location evidence="1">Cell membrane</location>
        <topology evidence="1">Single-pass type I membrane protein</topology>
    </subcellularLocation>
</comment>
<evidence type="ECO:0000256" key="3">
    <source>
        <dbReference type="ARBA" id="ARBA00010217"/>
    </source>
</evidence>
<keyword evidence="11 16" id="KW-0067">ATP-binding</keyword>
<evidence type="ECO:0000256" key="7">
    <source>
        <dbReference type="ARBA" id="ARBA00022692"/>
    </source>
</evidence>
<dbReference type="EnsemblPlants" id="ORUFI04G07450.1">
    <property type="protein sequence ID" value="ORUFI04G07450.1"/>
    <property type="gene ID" value="ORUFI04G07450"/>
</dbReference>
<dbReference type="PROSITE" id="PS00307">
    <property type="entry name" value="LECTIN_LEGUME_BETA"/>
    <property type="match status" value="1"/>
</dbReference>
<evidence type="ECO:0000256" key="5">
    <source>
        <dbReference type="ARBA" id="ARBA00022475"/>
    </source>
</evidence>
<evidence type="ECO:0000256" key="11">
    <source>
        <dbReference type="ARBA" id="ARBA00022840"/>
    </source>
</evidence>
<keyword evidence="14" id="KW-0675">Receptor</keyword>
<keyword evidence="12 18" id="KW-1133">Transmembrane helix</keyword>
<keyword evidence="6" id="KW-0723">Serine/threonine-protein kinase</keyword>
<dbReference type="PROSITE" id="PS00107">
    <property type="entry name" value="PROTEIN_KINASE_ATP"/>
    <property type="match status" value="1"/>
</dbReference>
<dbReference type="GO" id="GO:0005886">
    <property type="term" value="C:plasma membrane"/>
    <property type="evidence" value="ECO:0007669"/>
    <property type="project" value="UniProtKB-SubCell"/>
</dbReference>
<feature type="chain" id="PRO_5002369781" description="non-specific serine/threonine protein kinase" evidence="19">
    <location>
        <begin position="44"/>
        <end position="748"/>
    </location>
</feature>
<keyword evidence="22" id="KW-1185">Reference proteome</keyword>
<dbReference type="InterPro" id="IPR013320">
    <property type="entry name" value="ConA-like_dom_sf"/>
</dbReference>
<name>A0A0E0P6V7_ORYRU</name>
<reference evidence="21" key="2">
    <citation type="submission" date="2015-06" db="UniProtKB">
        <authorList>
            <consortium name="EnsemblPlants"/>
        </authorList>
    </citation>
    <scope>IDENTIFICATION</scope>
</reference>
<dbReference type="Pfam" id="PF00139">
    <property type="entry name" value="Lectin_legB"/>
    <property type="match status" value="1"/>
</dbReference>
<dbReference type="InterPro" id="IPR019825">
    <property type="entry name" value="Lectin_legB_Mn/Ca_BS"/>
</dbReference>
<dbReference type="InterPro" id="IPR050528">
    <property type="entry name" value="L-type_Lectin-RKs"/>
</dbReference>
<dbReference type="OMA" id="WDPSGRH"/>
<evidence type="ECO:0000256" key="4">
    <source>
        <dbReference type="ARBA" id="ARBA00012513"/>
    </source>
</evidence>
<evidence type="ECO:0000256" key="1">
    <source>
        <dbReference type="ARBA" id="ARBA00004251"/>
    </source>
</evidence>
<dbReference type="eggNOG" id="ENOG502QTX3">
    <property type="taxonomic scope" value="Eukaryota"/>
</dbReference>
<protein>
    <recommendedName>
        <fullName evidence="4">non-specific serine/threonine protein kinase</fullName>
        <ecNumber evidence="4">2.7.11.1</ecNumber>
    </recommendedName>
</protein>
<dbReference type="Proteomes" id="UP000008022">
    <property type="component" value="Unassembled WGS sequence"/>
</dbReference>
<dbReference type="CDD" id="cd14066">
    <property type="entry name" value="STKc_IRAK"/>
    <property type="match status" value="1"/>
</dbReference>
<keyword evidence="9" id="KW-0430">Lectin</keyword>
<dbReference type="FunFam" id="3.30.200.20:FF:000883">
    <property type="entry name" value="OSJNBb0096E05.1 protein"/>
    <property type="match status" value="1"/>
</dbReference>
<evidence type="ECO:0000256" key="19">
    <source>
        <dbReference type="SAM" id="SignalP"/>
    </source>
</evidence>
<feature type="compositionally biased region" description="Acidic residues" evidence="17">
    <location>
        <begin position="346"/>
        <end position="361"/>
    </location>
</feature>
<feature type="transmembrane region" description="Helical" evidence="18">
    <location>
        <begin position="311"/>
        <end position="333"/>
    </location>
</feature>
<dbReference type="SUPFAM" id="SSF56112">
    <property type="entry name" value="Protein kinase-like (PK-like)"/>
    <property type="match status" value="1"/>
</dbReference>
<dbReference type="SUPFAM" id="SSF49899">
    <property type="entry name" value="Concanavalin A-like lectins/glucanases"/>
    <property type="match status" value="1"/>
</dbReference>
<evidence type="ECO:0000256" key="14">
    <source>
        <dbReference type="ARBA" id="ARBA00023170"/>
    </source>
</evidence>
<evidence type="ECO:0000256" key="16">
    <source>
        <dbReference type="PROSITE-ProRule" id="PRU10141"/>
    </source>
</evidence>
<evidence type="ECO:0000256" key="10">
    <source>
        <dbReference type="ARBA" id="ARBA00022741"/>
    </source>
</evidence>
<evidence type="ECO:0000313" key="22">
    <source>
        <dbReference type="Proteomes" id="UP000008022"/>
    </source>
</evidence>
<feature type="signal peptide" evidence="19">
    <location>
        <begin position="1"/>
        <end position="43"/>
    </location>
</feature>
<evidence type="ECO:0000256" key="6">
    <source>
        <dbReference type="ARBA" id="ARBA00022527"/>
    </source>
</evidence>
<dbReference type="GO" id="GO:0002229">
    <property type="term" value="P:defense response to oomycetes"/>
    <property type="evidence" value="ECO:0007669"/>
    <property type="project" value="UniProtKB-ARBA"/>
</dbReference>
<feature type="binding site" evidence="16">
    <location>
        <position position="410"/>
    </location>
    <ligand>
        <name>ATP</name>
        <dbReference type="ChEBI" id="CHEBI:30616"/>
    </ligand>
</feature>
<evidence type="ECO:0000256" key="13">
    <source>
        <dbReference type="ARBA" id="ARBA00023136"/>
    </source>
</evidence>
<evidence type="ECO:0000256" key="17">
    <source>
        <dbReference type="SAM" id="MobiDB-lite"/>
    </source>
</evidence>
<keyword evidence="8 19" id="KW-0732">Signal</keyword>
<evidence type="ECO:0000256" key="2">
    <source>
        <dbReference type="ARBA" id="ARBA00008536"/>
    </source>
</evidence>
<organism evidence="21 22">
    <name type="scientific">Oryza rufipogon</name>
    <name type="common">Brownbeard rice</name>
    <name type="synonym">Asian wild rice</name>
    <dbReference type="NCBI Taxonomy" id="4529"/>
    <lineage>
        <taxon>Eukaryota</taxon>
        <taxon>Viridiplantae</taxon>
        <taxon>Streptophyta</taxon>
        <taxon>Embryophyta</taxon>
        <taxon>Tracheophyta</taxon>
        <taxon>Spermatophyta</taxon>
        <taxon>Magnoliopsida</taxon>
        <taxon>Liliopsida</taxon>
        <taxon>Poales</taxon>
        <taxon>Poaceae</taxon>
        <taxon>BOP clade</taxon>
        <taxon>Oryzoideae</taxon>
        <taxon>Oryzeae</taxon>
        <taxon>Oryzinae</taxon>
        <taxon>Oryza</taxon>
    </lineage>
</organism>
<dbReference type="GO" id="GO:0004674">
    <property type="term" value="F:protein serine/threonine kinase activity"/>
    <property type="evidence" value="ECO:0007669"/>
    <property type="project" value="UniProtKB-KW"/>
</dbReference>
<dbReference type="InterPro" id="IPR001220">
    <property type="entry name" value="Legume_lectin_dom"/>
</dbReference>
<dbReference type="Gene3D" id="2.60.120.200">
    <property type="match status" value="1"/>
</dbReference>
<feature type="region of interest" description="Disordered" evidence="17">
    <location>
        <begin position="1"/>
        <end position="23"/>
    </location>
</feature>
<evidence type="ECO:0000313" key="21">
    <source>
        <dbReference type="EnsemblPlants" id="ORUFI04G07450.1"/>
    </source>
</evidence>
<dbReference type="Gene3D" id="3.30.200.20">
    <property type="entry name" value="Phosphorylase Kinase, domain 1"/>
    <property type="match status" value="1"/>
</dbReference>
<comment type="similarity">
    <text evidence="3">In the C-terminal section; belongs to the protein kinase superfamily. Ser/Thr protein kinase family.</text>
</comment>
<reference evidence="22" key="1">
    <citation type="submission" date="2013-06" db="EMBL/GenBank/DDBJ databases">
        <authorList>
            <person name="Zhao Q."/>
        </authorList>
    </citation>
    <scope>NUCLEOTIDE SEQUENCE</scope>
    <source>
        <strain evidence="22">cv. W1943</strain>
    </source>
</reference>
<keyword evidence="6" id="KW-0418">Kinase</keyword>
<dbReference type="InterPro" id="IPR000719">
    <property type="entry name" value="Prot_kinase_dom"/>
</dbReference>
<dbReference type="InterPro" id="IPR011009">
    <property type="entry name" value="Kinase-like_dom_sf"/>
</dbReference>
<comment type="similarity">
    <text evidence="2">In the N-terminal section; belongs to the leguminous lectin family.</text>
</comment>
<keyword evidence="10 16" id="KW-0547">Nucleotide-binding</keyword>
<dbReference type="Pfam" id="PF00069">
    <property type="entry name" value="Pkinase"/>
    <property type="match status" value="1"/>
</dbReference>
<dbReference type="InterPro" id="IPR017441">
    <property type="entry name" value="Protein_kinase_ATP_BS"/>
</dbReference>
<dbReference type="GO" id="GO:0005524">
    <property type="term" value="F:ATP binding"/>
    <property type="evidence" value="ECO:0007669"/>
    <property type="project" value="UniProtKB-UniRule"/>
</dbReference>
<dbReference type="Gene3D" id="1.10.510.10">
    <property type="entry name" value="Transferase(Phosphotransferase) domain 1"/>
    <property type="match status" value="1"/>
</dbReference>
<keyword evidence="15" id="KW-0325">Glycoprotein</keyword>
<feature type="compositionally biased region" description="Low complexity" evidence="17">
    <location>
        <begin position="1"/>
        <end position="15"/>
    </location>
</feature>
<dbReference type="EC" id="2.7.11.1" evidence="4"/>
<evidence type="ECO:0000259" key="20">
    <source>
        <dbReference type="PROSITE" id="PS50011"/>
    </source>
</evidence>
<keyword evidence="7 18" id="KW-0812">Transmembrane</keyword>
<evidence type="ECO:0000256" key="12">
    <source>
        <dbReference type="ARBA" id="ARBA00022989"/>
    </source>
</evidence>
<keyword evidence="5" id="KW-1003">Cell membrane</keyword>
<dbReference type="GO" id="GO:0030246">
    <property type="term" value="F:carbohydrate binding"/>
    <property type="evidence" value="ECO:0007669"/>
    <property type="project" value="UniProtKB-KW"/>
</dbReference>
<dbReference type="Gramene" id="ORUFI04G07450.1">
    <property type="protein sequence ID" value="ORUFI04G07450.1"/>
    <property type="gene ID" value="ORUFI04G07450"/>
</dbReference>